<keyword evidence="4 8" id="KW-0812">Transmembrane</keyword>
<dbReference type="Gene3D" id="2.170.130.10">
    <property type="entry name" value="TonB-dependent receptor, plug domain"/>
    <property type="match status" value="1"/>
</dbReference>
<feature type="chain" id="PRO_5046277257" evidence="10">
    <location>
        <begin position="32"/>
        <end position="1045"/>
    </location>
</feature>
<evidence type="ECO:0000256" key="10">
    <source>
        <dbReference type="SAM" id="SignalP"/>
    </source>
</evidence>
<gene>
    <name evidence="13" type="ORF">TPR58_10300</name>
</gene>
<comment type="caution">
    <text evidence="13">The sequence shown here is derived from an EMBL/GenBank/DDBJ whole genome shotgun (WGS) entry which is preliminary data.</text>
</comment>
<feature type="domain" description="TonB-dependent receptor plug" evidence="12">
    <location>
        <begin position="71"/>
        <end position="189"/>
    </location>
</feature>
<dbReference type="Gene3D" id="2.40.170.20">
    <property type="entry name" value="TonB-dependent receptor, beta-barrel domain"/>
    <property type="match status" value="1"/>
</dbReference>
<keyword evidence="5 9" id="KW-0798">TonB box</keyword>
<feature type="signal peptide" evidence="10">
    <location>
        <begin position="1"/>
        <end position="31"/>
    </location>
</feature>
<evidence type="ECO:0000256" key="8">
    <source>
        <dbReference type="PROSITE-ProRule" id="PRU01360"/>
    </source>
</evidence>
<evidence type="ECO:0000256" key="7">
    <source>
        <dbReference type="ARBA" id="ARBA00023237"/>
    </source>
</evidence>
<dbReference type="InterPro" id="IPR000531">
    <property type="entry name" value="Beta-barrel_TonB"/>
</dbReference>
<keyword evidence="3 8" id="KW-1134">Transmembrane beta strand</keyword>
<dbReference type="Proteomes" id="UP001427805">
    <property type="component" value="Unassembled WGS sequence"/>
</dbReference>
<evidence type="ECO:0000313" key="13">
    <source>
        <dbReference type="EMBL" id="MEN3747559.1"/>
    </source>
</evidence>
<evidence type="ECO:0000259" key="12">
    <source>
        <dbReference type="Pfam" id="PF07715"/>
    </source>
</evidence>
<dbReference type="InterPro" id="IPR036942">
    <property type="entry name" value="Beta-barrel_TonB_sf"/>
</dbReference>
<dbReference type="Pfam" id="PF00593">
    <property type="entry name" value="TonB_dep_Rec_b-barrel"/>
    <property type="match status" value="1"/>
</dbReference>
<evidence type="ECO:0000256" key="6">
    <source>
        <dbReference type="ARBA" id="ARBA00023136"/>
    </source>
</evidence>
<feature type="domain" description="TonB-dependent receptor-like beta-barrel" evidence="11">
    <location>
        <begin position="455"/>
        <end position="1000"/>
    </location>
</feature>
<name>A0ABV0B7I6_9SPHN</name>
<evidence type="ECO:0000256" key="1">
    <source>
        <dbReference type="ARBA" id="ARBA00004571"/>
    </source>
</evidence>
<evidence type="ECO:0000259" key="11">
    <source>
        <dbReference type="Pfam" id="PF00593"/>
    </source>
</evidence>
<dbReference type="PANTHER" id="PTHR47234:SF1">
    <property type="entry name" value="TONB-DEPENDENT RECEPTOR"/>
    <property type="match status" value="1"/>
</dbReference>
<evidence type="ECO:0000256" key="9">
    <source>
        <dbReference type="RuleBase" id="RU003357"/>
    </source>
</evidence>
<dbReference type="Pfam" id="PF07715">
    <property type="entry name" value="Plug"/>
    <property type="match status" value="1"/>
</dbReference>
<sequence length="1045" mass="112925">MRQPFTRSKSGLTVTASLAAIALMQALPAAAQTSDPQDDAVVAVPQERETVTQDTEIVVTGSRIRGPNTYNSTSPIDVITRDDAIMSGARSTAEILQGPTVTSGSAQINNTFLGYVSEGGPGANTVGLRGLGSQRTLVLLNGRRLAPAGAGPQLVSADLNVLPSAVVQRIEILREGASSVYGSDAVAGVINIITDNRFNGLTLDAFTDQPIEHGGGGRTYRLSAVAGKTFDRGHITASVEYRETTGLLVGSRDSFSCPTDNFYDPKTGAYEGQLTPDGKPRCFPFNNGVGTAQNYLLGINYTTGAINRYAYNNGDINSISVVNDPNSRPLANARQLDEHIYSPVRTYTGYLNGAYELADDLEIYGEALYSRRESHQNFMSQLSFDPAVLGRETYGGSYNGTPLSAYGYPTNPFFPESFAAAGNNVARVFIIPPIQQTRQKIDFFRANAGLRGNVGVGDLRFDANFQYSRTDATYSVGGVDVRRLRNALGIDVNDPTVSTIVLAPAGTPDAFVTVARPGTAGAGNRYTCASNVSNGAFIAGSNCVVGDFFNPDALAGNLAPNLVNYLYQNFESTTKFEQITGQLVVDGSIMPLQGGPLAFAVGVEFRRDEILDTPSEVQRTGNIYNYSSGNITAGSDQVTEVFGELRVPLLKDVPFADELSATASLRYTDYQSYGSDLTYRLGATWAPIEAIRIRGNYGTSFRAPNLYEQFVGDQTGFLSADPCDDFANLTTPGSNVYKNCLADLTAALGTPQAALGYISTGGYEVTTVGGRGVLEAETSTSWGLGLILTAPKEFANFSFAVDYFNIEVKGEVTTLGSTILDLCYESDDFRNGNRYCSFVGERETTQGGLTTLRDPYINVSKQQVEGIDFSARFQRDIGPGQLLLNARATRILHQKNQRFADEEAFDYAGLLGYQGFAGGPKWTGDIDARYVWNDVTLRWGVDYIGPMDSNSAFAGENGIDPIDPSVDHFDLRSNEYFRHDASIQFRWDKVGQVTLGVSNVFNVLPDTISTHTDGSAQFPRIGNYFNYSGYDFLGRSLFINVTRTF</sequence>
<evidence type="ECO:0000256" key="5">
    <source>
        <dbReference type="ARBA" id="ARBA00023077"/>
    </source>
</evidence>
<dbReference type="InterPro" id="IPR012910">
    <property type="entry name" value="Plug_dom"/>
</dbReference>
<keyword evidence="14" id="KW-1185">Reference proteome</keyword>
<comment type="subcellular location">
    <subcellularLocation>
        <location evidence="1 8">Cell outer membrane</location>
        <topology evidence="1 8">Multi-pass membrane protein</topology>
    </subcellularLocation>
</comment>
<evidence type="ECO:0000256" key="2">
    <source>
        <dbReference type="ARBA" id="ARBA00022448"/>
    </source>
</evidence>
<comment type="similarity">
    <text evidence="8 9">Belongs to the TonB-dependent receptor family.</text>
</comment>
<dbReference type="PROSITE" id="PS52016">
    <property type="entry name" value="TONB_DEPENDENT_REC_3"/>
    <property type="match status" value="1"/>
</dbReference>
<evidence type="ECO:0000256" key="3">
    <source>
        <dbReference type="ARBA" id="ARBA00022452"/>
    </source>
</evidence>
<keyword evidence="13" id="KW-0675">Receptor</keyword>
<protein>
    <submittedName>
        <fullName evidence="13">TonB-dependent receptor</fullName>
    </submittedName>
</protein>
<dbReference type="PANTHER" id="PTHR47234">
    <property type="match status" value="1"/>
</dbReference>
<accession>A0ABV0B7I6</accession>
<reference evidence="13 14" key="1">
    <citation type="submission" date="2024-05" db="EMBL/GenBank/DDBJ databases">
        <title>Sphingomonas sp. HF-S3 16S ribosomal RNA gene Genome sequencing and assembly.</title>
        <authorList>
            <person name="Lee H."/>
        </authorList>
    </citation>
    <scope>NUCLEOTIDE SEQUENCE [LARGE SCALE GENOMIC DNA]</scope>
    <source>
        <strain evidence="13 14">HF-S3</strain>
    </source>
</reference>
<organism evidence="13 14">
    <name type="scientific">Sphingomonas rustica</name>
    <dbReference type="NCBI Taxonomy" id="3103142"/>
    <lineage>
        <taxon>Bacteria</taxon>
        <taxon>Pseudomonadati</taxon>
        <taxon>Pseudomonadota</taxon>
        <taxon>Alphaproteobacteria</taxon>
        <taxon>Sphingomonadales</taxon>
        <taxon>Sphingomonadaceae</taxon>
        <taxon>Sphingomonas</taxon>
    </lineage>
</organism>
<evidence type="ECO:0000313" key="14">
    <source>
        <dbReference type="Proteomes" id="UP001427805"/>
    </source>
</evidence>
<dbReference type="InterPro" id="IPR037066">
    <property type="entry name" value="Plug_dom_sf"/>
</dbReference>
<keyword evidence="2 8" id="KW-0813">Transport</keyword>
<keyword evidence="7 8" id="KW-0998">Cell outer membrane</keyword>
<evidence type="ECO:0000256" key="4">
    <source>
        <dbReference type="ARBA" id="ARBA00022692"/>
    </source>
</evidence>
<dbReference type="RefSeq" id="WP_346246556.1">
    <property type="nucleotide sequence ID" value="NZ_JBDIZK010000005.1"/>
</dbReference>
<dbReference type="InterPro" id="IPR039426">
    <property type="entry name" value="TonB-dep_rcpt-like"/>
</dbReference>
<keyword evidence="6 8" id="KW-0472">Membrane</keyword>
<proteinExistence type="inferred from homology"/>
<dbReference type="SUPFAM" id="SSF56935">
    <property type="entry name" value="Porins"/>
    <property type="match status" value="1"/>
</dbReference>
<dbReference type="EMBL" id="JBDIZK010000005">
    <property type="protein sequence ID" value="MEN3747559.1"/>
    <property type="molecule type" value="Genomic_DNA"/>
</dbReference>
<keyword evidence="10" id="KW-0732">Signal</keyword>